<dbReference type="Proteomes" id="UP000650833">
    <property type="component" value="Unassembled WGS sequence"/>
</dbReference>
<comment type="caution">
    <text evidence="1">The sequence shown here is derived from an EMBL/GenBank/DDBJ whole genome shotgun (WGS) entry which is preliminary data.</text>
</comment>
<gene>
    <name evidence="1" type="ORF">INT46_004802</name>
</gene>
<name>A0A8H7UXN9_9FUNG</name>
<evidence type="ECO:0000313" key="1">
    <source>
        <dbReference type="EMBL" id="KAG2194364.1"/>
    </source>
</evidence>
<keyword evidence="2" id="KW-1185">Reference proteome</keyword>
<accession>A0A8H7UXN9</accession>
<sequence>MTLIIRQIRALFVEVPLRQKKPEKAPSNTTQERRKSLTVKISKEPPAIVYFERDKLEDSFECIFDPQVHHDDEKDHPDLFAEKCKKKDLKPWQKPPYCTQNNSTLISRFKSAFIKNSVNTTATTTPLIMQQSNHSAEHVA</sequence>
<organism evidence="1 2">
    <name type="scientific">Mucor plumbeus</name>
    <dbReference type="NCBI Taxonomy" id="97098"/>
    <lineage>
        <taxon>Eukaryota</taxon>
        <taxon>Fungi</taxon>
        <taxon>Fungi incertae sedis</taxon>
        <taxon>Mucoromycota</taxon>
        <taxon>Mucoromycotina</taxon>
        <taxon>Mucoromycetes</taxon>
        <taxon>Mucorales</taxon>
        <taxon>Mucorineae</taxon>
        <taxon>Mucoraceae</taxon>
        <taxon>Mucor</taxon>
    </lineage>
</organism>
<reference evidence="1" key="1">
    <citation type="submission" date="2020-12" db="EMBL/GenBank/DDBJ databases">
        <title>Metabolic potential, ecology and presence of endohyphal bacteria is reflected in genomic diversity of Mucoromycotina.</title>
        <authorList>
            <person name="Muszewska A."/>
            <person name="Okrasinska A."/>
            <person name="Steczkiewicz K."/>
            <person name="Drgas O."/>
            <person name="Orlowska M."/>
            <person name="Perlinska-Lenart U."/>
            <person name="Aleksandrzak-Piekarczyk T."/>
            <person name="Szatraj K."/>
            <person name="Zielenkiewicz U."/>
            <person name="Pilsyk S."/>
            <person name="Malc E."/>
            <person name="Mieczkowski P."/>
            <person name="Kruszewska J.S."/>
            <person name="Biernat P."/>
            <person name="Pawlowska J."/>
        </authorList>
    </citation>
    <scope>NUCLEOTIDE SEQUENCE</scope>
    <source>
        <strain evidence="1">CBS 226.32</strain>
    </source>
</reference>
<proteinExistence type="predicted"/>
<evidence type="ECO:0000313" key="2">
    <source>
        <dbReference type="Proteomes" id="UP000650833"/>
    </source>
</evidence>
<protein>
    <submittedName>
        <fullName evidence="1">Uncharacterized protein</fullName>
    </submittedName>
</protein>
<dbReference type="OrthoDB" id="2238956at2759"/>
<dbReference type="EMBL" id="JAEPRC010000591">
    <property type="protein sequence ID" value="KAG2194364.1"/>
    <property type="molecule type" value="Genomic_DNA"/>
</dbReference>
<dbReference type="AlphaFoldDB" id="A0A8H7UXN9"/>